<organism evidence="2 3">
    <name type="scientific">Panicum virgatum</name>
    <name type="common">Blackwell switchgrass</name>
    <dbReference type="NCBI Taxonomy" id="38727"/>
    <lineage>
        <taxon>Eukaryota</taxon>
        <taxon>Viridiplantae</taxon>
        <taxon>Streptophyta</taxon>
        <taxon>Embryophyta</taxon>
        <taxon>Tracheophyta</taxon>
        <taxon>Spermatophyta</taxon>
        <taxon>Magnoliopsida</taxon>
        <taxon>Liliopsida</taxon>
        <taxon>Poales</taxon>
        <taxon>Poaceae</taxon>
        <taxon>PACMAD clade</taxon>
        <taxon>Panicoideae</taxon>
        <taxon>Panicodae</taxon>
        <taxon>Paniceae</taxon>
        <taxon>Panicinae</taxon>
        <taxon>Panicum</taxon>
        <taxon>Panicum sect. Hiantes</taxon>
    </lineage>
</organism>
<comment type="caution">
    <text evidence="2">The sequence shown here is derived from an EMBL/GenBank/DDBJ whole genome shotgun (WGS) entry which is preliminary data.</text>
</comment>
<dbReference type="PRINTS" id="PR01217">
    <property type="entry name" value="PRICHEXTENSN"/>
</dbReference>
<keyword evidence="3" id="KW-1185">Reference proteome</keyword>
<evidence type="ECO:0000256" key="1">
    <source>
        <dbReference type="SAM" id="MobiDB-lite"/>
    </source>
</evidence>
<feature type="compositionally biased region" description="Pro residues" evidence="1">
    <location>
        <begin position="161"/>
        <end position="190"/>
    </location>
</feature>
<reference evidence="2" key="1">
    <citation type="submission" date="2020-05" db="EMBL/GenBank/DDBJ databases">
        <title>WGS assembly of Panicum virgatum.</title>
        <authorList>
            <person name="Lovell J.T."/>
            <person name="Jenkins J."/>
            <person name="Shu S."/>
            <person name="Juenger T.E."/>
            <person name="Schmutz J."/>
        </authorList>
    </citation>
    <scope>NUCLEOTIDE SEQUENCE</scope>
    <source>
        <strain evidence="2">AP13</strain>
    </source>
</reference>
<evidence type="ECO:0000313" key="2">
    <source>
        <dbReference type="EMBL" id="KAG2576188.1"/>
    </source>
</evidence>
<gene>
    <name evidence="2" type="ORF">PVAP13_6NG013000</name>
</gene>
<dbReference type="Proteomes" id="UP000823388">
    <property type="component" value="Chromosome 6N"/>
</dbReference>
<accession>A0A8T0QSZ2</accession>
<evidence type="ECO:0000313" key="3">
    <source>
        <dbReference type="Proteomes" id="UP000823388"/>
    </source>
</evidence>
<feature type="compositionally biased region" description="Pro residues" evidence="1">
    <location>
        <begin position="110"/>
        <end position="126"/>
    </location>
</feature>
<feature type="compositionally biased region" description="Basic residues" evidence="1">
    <location>
        <begin position="1"/>
        <end position="19"/>
    </location>
</feature>
<dbReference type="EMBL" id="CM029048">
    <property type="protein sequence ID" value="KAG2576188.1"/>
    <property type="molecule type" value="Genomic_DNA"/>
</dbReference>
<feature type="region of interest" description="Disordered" evidence="1">
    <location>
        <begin position="1"/>
        <end position="199"/>
    </location>
</feature>
<dbReference type="AlphaFoldDB" id="A0A8T0QSZ2"/>
<name>A0A8T0QSZ2_PANVG</name>
<protein>
    <submittedName>
        <fullName evidence="2">Uncharacterized protein</fullName>
    </submittedName>
</protein>
<proteinExistence type="predicted"/>
<sequence length="235" mass="25774">MDWISPKKHQNQSKFHCRPKSIVCTPTQQKPRTRLHISSPAQSTLSRGSTTETRLPLPSSPEISIPIPIPPRHGRHLPAPAAGDRRRRARPHRSLDPLRPGHPRAVAGAPLPPGPRPAPAPPPPPLSALRPLPRQAPPLPRRRRAARLPPPGPGLPAAAVPHPPPPRAPPALPPRPPPRTRPPLHPPLLRPRPDDERSCPDTAAACLVRVASRPTRIDAWIRVDAPKNFWTRVSR</sequence>
<feature type="compositionally biased region" description="Polar residues" evidence="1">
    <location>
        <begin position="39"/>
        <end position="53"/>
    </location>
</feature>
<feature type="compositionally biased region" description="Low complexity" evidence="1">
    <location>
        <begin position="55"/>
        <end position="66"/>
    </location>
</feature>